<evidence type="ECO:0000256" key="1">
    <source>
        <dbReference type="ARBA" id="ARBA00022741"/>
    </source>
</evidence>
<feature type="domain" description="Helicase ATP-binding" evidence="6">
    <location>
        <begin position="170"/>
        <end position="340"/>
    </location>
</feature>
<proteinExistence type="predicted"/>
<feature type="region of interest" description="Disordered" evidence="5">
    <location>
        <begin position="454"/>
        <end position="476"/>
    </location>
</feature>
<dbReference type="Pfam" id="PF00176">
    <property type="entry name" value="SNF2-rel_dom"/>
    <property type="match status" value="1"/>
</dbReference>
<evidence type="ECO:0000259" key="6">
    <source>
        <dbReference type="PROSITE" id="PS51192"/>
    </source>
</evidence>
<evidence type="ECO:0000313" key="8">
    <source>
        <dbReference type="EMBL" id="OWL93279.1"/>
    </source>
</evidence>
<organism evidence="8 9">
    <name type="scientific">Deinococcus indicus</name>
    <dbReference type="NCBI Taxonomy" id="223556"/>
    <lineage>
        <taxon>Bacteria</taxon>
        <taxon>Thermotogati</taxon>
        <taxon>Deinococcota</taxon>
        <taxon>Deinococci</taxon>
        <taxon>Deinococcales</taxon>
        <taxon>Deinococcaceae</taxon>
        <taxon>Deinococcus</taxon>
    </lineage>
</organism>
<dbReference type="InterPro" id="IPR000330">
    <property type="entry name" value="SNF2_N"/>
</dbReference>
<dbReference type="InterPro" id="IPR014001">
    <property type="entry name" value="Helicase_ATP-bd"/>
</dbReference>
<name>A0A246BDU9_9DEIO</name>
<accession>A0A246BDU9</accession>
<dbReference type="InterPro" id="IPR038718">
    <property type="entry name" value="SNF2-like_sf"/>
</dbReference>
<dbReference type="CDD" id="cd18011">
    <property type="entry name" value="DEXDc_RapA"/>
    <property type="match status" value="1"/>
</dbReference>
<protein>
    <recommendedName>
        <fullName evidence="10">Helicase</fullName>
    </recommendedName>
</protein>
<dbReference type="GO" id="GO:0005524">
    <property type="term" value="F:ATP binding"/>
    <property type="evidence" value="ECO:0007669"/>
    <property type="project" value="UniProtKB-KW"/>
</dbReference>
<sequence length="930" mass="103025">MAEYPGGPVILPAVGAFVTSVRDGQTGTVTGHEGGRLSVTWPSGRVTRVARADVRCGLSAGQVVQDQPRSLRPSLGEGRVLDVRTLGGREQALVEFWTTGERQWLPWEQLVPVWSAQSLFEQGVTPLAGFAERFRLRHLALALQHWHRTTGALAQVDIDPLPHQLHLVQRILQSGNLNWLIADDVGLGKTIEVGLLLAALRARGLRRFLLVVPAGLTRQWQAELRTRFGMTQAVIYGQDFEISDPAQWPLFEVVIASMDRLKHERHLDLARQSGRWDVVVFDEAHRLSRSLYGLTYQTSERYALAATLRALTENVVLLSGTPHQGNIDRFEALLELLRPGPVWRERIARLRLEPQLLAGLVIRNRKADVTDAQGNFIFKGKVTRAVTAPQNEPEEVFDRALRRYLKQGYDASRENRKAIAIGFVMTIYRKLAASSVAAIQGALERRLLRLQRQEPAAVQPGPAQPDDPDDGSPFVEADEQVSGTRSEFFSGETEMLRGLIGLARELRTHDTKLQAFTQTLIGGILAGNPDERVLIFTEYRSTQDYLVQTLNGLAPGRVDVIHGGQTLEERAAAIAHFEESGQFLVSTEAGGEGFNLQRRCRVLVNYDLPWNPMRLVQRVGRLYRYGQEKPVVVFNLSVSGSLDDEILRQMYTRLDAVAADLASVADEYREGLQEDIVGEVASFLDVSTILAEAATHTPSRTQARIEEALERARQAARQQDDLLRHSSGFDPDALRGELPVGEAHLTAFVDGMFGQLGVTVTHRLHAGQVWEIKLPEDLQRQLNLNQNQRVAFNRHAASKHRATLLDSRSALLGFLFETAGTYAFSGHVAQTPLGEGGTAGAVLRWQDDRGRPLSERFVVLRRQQDGVTVNPPAFSRDLLQPAVDTPGIPSLTVQAWPAFETALHDLLAAGASDDLHPDGYLVTGVAWNAD</sequence>
<dbReference type="InterPro" id="IPR057342">
    <property type="entry name" value="DEXDc_RapA"/>
</dbReference>
<dbReference type="Proteomes" id="UP000197208">
    <property type="component" value="Unassembled WGS sequence"/>
</dbReference>
<keyword evidence="2" id="KW-0378">Hydrolase</keyword>
<dbReference type="Pfam" id="PF00271">
    <property type="entry name" value="Helicase_C"/>
    <property type="match status" value="1"/>
</dbReference>
<evidence type="ECO:0000256" key="3">
    <source>
        <dbReference type="ARBA" id="ARBA00022806"/>
    </source>
</evidence>
<evidence type="ECO:0000256" key="2">
    <source>
        <dbReference type="ARBA" id="ARBA00022801"/>
    </source>
</evidence>
<dbReference type="SUPFAM" id="SSF52540">
    <property type="entry name" value="P-loop containing nucleoside triphosphate hydrolases"/>
    <property type="match status" value="2"/>
</dbReference>
<evidence type="ECO:0000256" key="5">
    <source>
        <dbReference type="SAM" id="MobiDB-lite"/>
    </source>
</evidence>
<dbReference type="PROSITE" id="PS51194">
    <property type="entry name" value="HELICASE_CTER"/>
    <property type="match status" value="1"/>
</dbReference>
<dbReference type="PROSITE" id="PS51192">
    <property type="entry name" value="HELICASE_ATP_BIND_1"/>
    <property type="match status" value="1"/>
</dbReference>
<keyword evidence="4" id="KW-0067">ATP-binding</keyword>
<evidence type="ECO:0000259" key="7">
    <source>
        <dbReference type="PROSITE" id="PS51194"/>
    </source>
</evidence>
<dbReference type="GO" id="GO:0004386">
    <property type="term" value="F:helicase activity"/>
    <property type="evidence" value="ECO:0007669"/>
    <property type="project" value="UniProtKB-KW"/>
</dbReference>
<dbReference type="AlphaFoldDB" id="A0A246BDU9"/>
<dbReference type="EMBL" id="NHMK01000038">
    <property type="protein sequence ID" value="OWL93279.1"/>
    <property type="molecule type" value="Genomic_DNA"/>
</dbReference>
<dbReference type="InterPro" id="IPR001650">
    <property type="entry name" value="Helicase_C-like"/>
</dbReference>
<keyword evidence="9" id="KW-1185">Reference proteome</keyword>
<dbReference type="Gene3D" id="3.40.50.10810">
    <property type="entry name" value="Tandem AAA-ATPase domain"/>
    <property type="match status" value="1"/>
</dbReference>
<evidence type="ECO:0008006" key="10">
    <source>
        <dbReference type="Google" id="ProtNLM"/>
    </source>
</evidence>
<dbReference type="GO" id="GO:0016787">
    <property type="term" value="F:hydrolase activity"/>
    <property type="evidence" value="ECO:0007669"/>
    <property type="project" value="UniProtKB-KW"/>
</dbReference>
<comment type="caution">
    <text evidence="8">The sequence shown here is derived from an EMBL/GenBank/DDBJ whole genome shotgun (WGS) entry which is preliminary data.</text>
</comment>
<feature type="domain" description="Helicase C-terminal" evidence="7">
    <location>
        <begin position="519"/>
        <end position="672"/>
    </location>
</feature>
<keyword evidence="1" id="KW-0547">Nucleotide-binding</keyword>
<reference evidence="8 9" key="1">
    <citation type="submission" date="2017-05" db="EMBL/GenBank/DDBJ databases">
        <title>De novo genome assembly of Deniococcus indicus strain DR1.</title>
        <authorList>
            <person name="Chauhan D."/>
            <person name="Yennamalli R.M."/>
            <person name="Priyadarshini R."/>
        </authorList>
    </citation>
    <scope>NUCLEOTIDE SEQUENCE [LARGE SCALE GENOMIC DNA]</scope>
    <source>
        <strain evidence="8 9">DR1</strain>
    </source>
</reference>
<dbReference type="CDD" id="cd18793">
    <property type="entry name" value="SF2_C_SNF"/>
    <property type="match status" value="1"/>
</dbReference>
<keyword evidence="3" id="KW-0347">Helicase</keyword>
<dbReference type="SMART" id="SM00487">
    <property type="entry name" value="DEXDc"/>
    <property type="match status" value="1"/>
</dbReference>
<dbReference type="SMART" id="SM00490">
    <property type="entry name" value="HELICc"/>
    <property type="match status" value="1"/>
</dbReference>
<dbReference type="InterPro" id="IPR027417">
    <property type="entry name" value="P-loop_NTPase"/>
</dbReference>
<dbReference type="InterPro" id="IPR049730">
    <property type="entry name" value="SNF2/RAD54-like_C"/>
</dbReference>
<gene>
    <name evidence="8" type="ORF">CBQ26_20625</name>
</gene>
<evidence type="ECO:0000313" key="9">
    <source>
        <dbReference type="Proteomes" id="UP000197208"/>
    </source>
</evidence>
<evidence type="ECO:0000256" key="4">
    <source>
        <dbReference type="ARBA" id="ARBA00022840"/>
    </source>
</evidence>
<dbReference type="PANTHER" id="PTHR10799">
    <property type="entry name" value="SNF2/RAD54 HELICASE FAMILY"/>
    <property type="match status" value="1"/>
</dbReference>
<dbReference type="Gene3D" id="3.40.50.300">
    <property type="entry name" value="P-loop containing nucleotide triphosphate hydrolases"/>
    <property type="match status" value="1"/>
</dbReference>